<gene>
    <name evidence="1" type="ORF">IAB70_06190</name>
</gene>
<evidence type="ECO:0000313" key="2">
    <source>
        <dbReference type="Proteomes" id="UP000824093"/>
    </source>
</evidence>
<dbReference type="EMBL" id="DVNH01000047">
    <property type="protein sequence ID" value="HIU52181.1"/>
    <property type="molecule type" value="Genomic_DNA"/>
</dbReference>
<protein>
    <submittedName>
        <fullName evidence="1">DUF3788 family protein</fullName>
    </submittedName>
</protein>
<reference evidence="1" key="2">
    <citation type="journal article" date="2021" name="PeerJ">
        <title>Extensive microbial diversity within the chicken gut microbiome revealed by metagenomics and culture.</title>
        <authorList>
            <person name="Gilroy R."/>
            <person name="Ravi A."/>
            <person name="Getino M."/>
            <person name="Pursley I."/>
            <person name="Horton D.L."/>
            <person name="Alikhan N.F."/>
            <person name="Baker D."/>
            <person name="Gharbi K."/>
            <person name="Hall N."/>
            <person name="Watson M."/>
            <person name="Adriaenssens E.M."/>
            <person name="Foster-Nyarko E."/>
            <person name="Jarju S."/>
            <person name="Secka A."/>
            <person name="Antonio M."/>
            <person name="Oren A."/>
            <person name="Chaudhuri R.R."/>
            <person name="La Ragione R."/>
            <person name="Hildebrand F."/>
            <person name="Pallen M.J."/>
        </authorList>
    </citation>
    <scope>NUCLEOTIDE SEQUENCE</scope>
    <source>
        <strain evidence="1">CHK195-15760</strain>
    </source>
</reference>
<proteinExistence type="predicted"/>
<organism evidence="1 2">
    <name type="scientific">Candidatus Merdicola faecigallinarum</name>
    <dbReference type="NCBI Taxonomy" id="2840862"/>
    <lineage>
        <taxon>Bacteria</taxon>
        <taxon>Bacillati</taxon>
        <taxon>Bacillota</taxon>
        <taxon>Clostridia</taxon>
        <taxon>Candidatus Merdicola</taxon>
    </lineage>
</organism>
<accession>A0A9D1M278</accession>
<dbReference type="Proteomes" id="UP000824093">
    <property type="component" value="Unassembled WGS sequence"/>
</dbReference>
<sequence length="135" mass="16272">MENIKREELEKLVGTDKVNIFYKIVDEITLLYDMDQTWNNGGKKWTYEYKFRKSGKTLCAFYFKENMLGFMIIFGKAERTKVEEIRNELSSDILETYDNAQTFHDGKWVMFNITDYSMIEDFKKLLFIKKKPNRK</sequence>
<dbReference type="AlphaFoldDB" id="A0A9D1M278"/>
<reference evidence="1" key="1">
    <citation type="submission" date="2020-10" db="EMBL/GenBank/DDBJ databases">
        <authorList>
            <person name="Gilroy R."/>
        </authorList>
    </citation>
    <scope>NUCLEOTIDE SEQUENCE</scope>
    <source>
        <strain evidence="1">CHK195-15760</strain>
    </source>
</reference>
<comment type="caution">
    <text evidence="1">The sequence shown here is derived from an EMBL/GenBank/DDBJ whole genome shotgun (WGS) entry which is preliminary data.</text>
</comment>
<name>A0A9D1M278_9FIRM</name>
<dbReference type="InterPro" id="IPR024265">
    <property type="entry name" value="DUF3788"/>
</dbReference>
<evidence type="ECO:0000313" key="1">
    <source>
        <dbReference type="EMBL" id="HIU52181.1"/>
    </source>
</evidence>
<dbReference type="Pfam" id="PF12663">
    <property type="entry name" value="DUF3788"/>
    <property type="match status" value="1"/>
</dbReference>